<dbReference type="Proteomes" id="UP000298602">
    <property type="component" value="Chromosome"/>
</dbReference>
<evidence type="ECO:0000313" key="1">
    <source>
        <dbReference type="EMBL" id="QCQ22302.1"/>
    </source>
</evidence>
<reference evidence="1 2" key="1">
    <citation type="submission" date="2019-05" db="EMBL/GenBank/DDBJ databases">
        <title>The Complete Genome Sequence of the n-alkane-degrading Desulfoglaeba alkanexedens ALDC reveals multiple alkylsuccinate synthase gene clusters.</title>
        <authorList>
            <person name="Callaghan A.V."/>
            <person name="Davidova I.A."/>
            <person name="Duncan K.E."/>
            <person name="Morris B."/>
            <person name="McInerney M.J."/>
        </authorList>
    </citation>
    <scope>NUCLEOTIDE SEQUENCE [LARGE SCALE GENOMIC DNA]</scope>
    <source>
        <strain evidence="1 2">ALDC</strain>
    </source>
</reference>
<proteinExistence type="predicted"/>
<organism evidence="1 2">
    <name type="scientific">Desulfoglaeba alkanexedens ALDC</name>
    <dbReference type="NCBI Taxonomy" id="980445"/>
    <lineage>
        <taxon>Bacteria</taxon>
        <taxon>Pseudomonadati</taxon>
        <taxon>Thermodesulfobacteriota</taxon>
        <taxon>Syntrophobacteria</taxon>
        <taxon>Syntrophobacterales</taxon>
        <taxon>Syntrophobacteraceae</taxon>
        <taxon>Desulfoglaeba</taxon>
    </lineage>
</organism>
<accession>A0A4P8L699</accession>
<sequence>MHNVVILAENDASPEKLNRDISGSAYLAGDDHRFGRYRVGTFVLMHGSMNVMVGPSIPQGERKQVYGLVDHGAAPAQAPLGAQE</sequence>
<dbReference type="AlphaFoldDB" id="A0A4P8L699"/>
<protein>
    <submittedName>
        <fullName evidence="1">Uncharacterized protein</fullName>
    </submittedName>
</protein>
<name>A0A4P8L699_9BACT</name>
<dbReference type="EMBL" id="CP040098">
    <property type="protein sequence ID" value="QCQ22302.1"/>
    <property type="molecule type" value="Genomic_DNA"/>
</dbReference>
<evidence type="ECO:0000313" key="2">
    <source>
        <dbReference type="Proteomes" id="UP000298602"/>
    </source>
</evidence>
<keyword evidence="2" id="KW-1185">Reference proteome</keyword>
<dbReference type="KEGG" id="dax:FDQ92_09095"/>
<gene>
    <name evidence="1" type="ORF">FDQ92_09095</name>
</gene>
<dbReference type="RefSeq" id="WP_137424361.1">
    <property type="nucleotide sequence ID" value="NZ_CP040098.1"/>
</dbReference>
<reference evidence="1 2" key="2">
    <citation type="submission" date="2019-05" db="EMBL/GenBank/DDBJ databases">
        <authorList>
            <person name="Suflita J.M."/>
            <person name="Marks C.R."/>
        </authorList>
    </citation>
    <scope>NUCLEOTIDE SEQUENCE [LARGE SCALE GENOMIC DNA]</scope>
    <source>
        <strain evidence="1 2">ALDC</strain>
    </source>
</reference>